<protein>
    <recommendedName>
        <fullName evidence="6">SBP-type domain-containing protein</fullName>
    </recommendedName>
</protein>
<dbReference type="InterPro" id="IPR044817">
    <property type="entry name" value="SBP-like"/>
</dbReference>
<evidence type="ECO:0000259" key="6">
    <source>
        <dbReference type="PROSITE" id="PS51141"/>
    </source>
</evidence>
<keyword evidence="3" id="KW-0862">Zinc</keyword>
<dbReference type="InterPro" id="IPR004333">
    <property type="entry name" value="SBP_dom"/>
</dbReference>
<dbReference type="Pfam" id="PF03110">
    <property type="entry name" value="SBP"/>
    <property type="match status" value="1"/>
</dbReference>
<comment type="caution">
    <text evidence="7">The sequence shown here is derived from an EMBL/GenBank/DDBJ whole genome shotgun (WGS) entry which is preliminary data.</text>
</comment>
<evidence type="ECO:0000313" key="8">
    <source>
        <dbReference type="Proteomes" id="UP001341840"/>
    </source>
</evidence>
<keyword evidence="8" id="KW-1185">Reference proteome</keyword>
<dbReference type="Gene3D" id="4.10.1100.10">
    <property type="entry name" value="Transcription factor, SBP-box domain"/>
    <property type="match status" value="1"/>
</dbReference>
<dbReference type="PANTHER" id="PTHR31251:SF226">
    <property type="entry name" value="SQUAMOSA PROMOTER-BINDING-LIKE PROTEIN 6"/>
    <property type="match status" value="1"/>
</dbReference>
<keyword evidence="2 4" id="KW-0863">Zinc-finger</keyword>
<feature type="compositionally biased region" description="Acidic residues" evidence="5">
    <location>
        <begin position="29"/>
        <end position="43"/>
    </location>
</feature>
<dbReference type="InterPro" id="IPR036893">
    <property type="entry name" value="SBP_sf"/>
</dbReference>
<feature type="domain" description="SBP-type" evidence="6">
    <location>
        <begin position="87"/>
        <end position="164"/>
    </location>
</feature>
<reference evidence="7 8" key="1">
    <citation type="journal article" date="2023" name="Plants (Basel)">
        <title>Bridging the Gap: Combining Genomics and Transcriptomics Approaches to Understand Stylosanthes scabra, an Orphan Legume from the Brazilian Caatinga.</title>
        <authorList>
            <person name="Ferreira-Neto J.R.C."/>
            <person name="da Silva M.D."/>
            <person name="Binneck E."/>
            <person name="de Melo N.F."/>
            <person name="da Silva R.H."/>
            <person name="de Melo A.L.T.M."/>
            <person name="Pandolfi V."/>
            <person name="Bustamante F.O."/>
            <person name="Brasileiro-Vidal A.C."/>
            <person name="Benko-Iseppon A.M."/>
        </authorList>
    </citation>
    <scope>NUCLEOTIDE SEQUENCE [LARGE SCALE GENOMIC DNA]</scope>
    <source>
        <tissue evidence="7">Leaves</tissue>
    </source>
</reference>
<feature type="region of interest" description="Disordered" evidence="5">
    <location>
        <begin position="156"/>
        <end position="180"/>
    </location>
</feature>
<evidence type="ECO:0000256" key="4">
    <source>
        <dbReference type="PROSITE-ProRule" id="PRU00470"/>
    </source>
</evidence>
<dbReference type="SUPFAM" id="SSF103612">
    <property type="entry name" value="SBT domain"/>
    <property type="match status" value="1"/>
</dbReference>
<evidence type="ECO:0000256" key="2">
    <source>
        <dbReference type="ARBA" id="ARBA00022771"/>
    </source>
</evidence>
<dbReference type="PANTHER" id="PTHR31251">
    <property type="entry name" value="SQUAMOSA PROMOTER-BINDING-LIKE PROTEIN 4"/>
    <property type="match status" value="1"/>
</dbReference>
<dbReference type="Proteomes" id="UP001341840">
    <property type="component" value="Unassembled WGS sequence"/>
</dbReference>
<evidence type="ECO:0000256" key="5">
    <source>
        <dbReference type="SAM" id="MobiDB-lite"/>
    </source>
</evidence>
<sequence>MFPLIMAKTLPVVAVAGEDGEEMGNRIETEEEEKEKEDEGEQEEEKKEEEVEVVHEERRRKQKITIKLVYGEGSRRWDSSSNCNSLFCCCQADECLANLQAAKRYNRRHKVCERHAKAPVVLVSGTRQRFCQQCSKFHELALFDDNKRSCRERLASHNERRRKAQAQHADIQQHPQGDLN</sequence>
<accession>A0ABU6SL65</accession>
<name>A0ABU6SL65_9FABA</name>
<evidence type="ECO:0000313" key="7">
    <source>
        <dbReference type="EMBL" id="MED6136508.1"/>
    </source>
</evidence>
<organism evidence="7 8">
    <name type="scientific">Stylosanthes scabra</name>
    <dbReference type="NCBI Taxonomy" id="79078"/>
    <lineage>
        <taxon>Eukaryota</taxon>
        <taxon>Viridiplantae</taxon>
        <taxon>Streptophyta</taxon>
        <taxon>Embryophyta</taxon>
        <taxon>Tracheophyta</taxon>
        <taxon>Spermatophyta</taxon>
        <taxon>Magnoliopsida</taxon>
        <taxon>eudicotyledons</taxon>
        <taxon>Gunneridae</taxon>
        <taxon>Pentapetalae</taxon>
        <taxon>rosids</taxon>
        <taxon>fabids</taxon>
        <taxon>Fabales</taxon>
        <taxon>Fabaceae</taxon>
        <taxon>Papilionoideae</taxon>
        <taxon>50 kb inversion clade</taxon>
        <taxon>dalbergioids sensu lato</taxon>
        <taxon>Dalbergieae</taxon>
        <taxon>Pterocarpus clade</taxon>
        <taxon>Stylosanthes</taxon>
    </lineage>
</organism>
<gene>
    <name evidence="7" type="ORF">PIB30_056645</name>
</gene>
<feature type="region of interest" description="Disordered" evidence="5">
    <location>
        <begin position="16"/>
        <end position="52"/>
    </location>
</feature>
<proteinExistence type="predicted"/>
<evidence type="ECO:0000256" key="3">
    <source>
        <dbReference type="ARBA" id="ARBA00022833"/>
    </source>
</evidence>
<keyword evidence="1" id="KW-0479">Metal-binding</keyword>
<dbReference type="EMBL" id="JASCZI010060870">
    <property type="protein sequence ID" value="MED6136508.1"/>
    <property type="molecule type" value="Genomic_DNA"/>
</dbReference>
<evidence type="ECO:0000256" key="1">
    <source>
        <dbReference type="ARBA" id="ARBA00022723"/>
    </source>
</evidence>
<dbReference type="PROSITE" id="PS51141">
    <property type="entry name" value="ZF_SBP"/>
    <property type="match status" value="1"/>
</dbReference>